<proteinExistence type="predicted"/>
<organism evidence="1 2">
    <name type="scientific">Meloidogyne enterolobii</name>
    <name type="common">Root-knot nematode worm</name>
    <name type="synonym">Meloidogyne mayaguensis</name>
    <dbReference type="NCBI Taxonomy" id="390850"/>
    <lineage>
        <taxon>Eukaryota</taxon>
        <taxon>Metazoa</taxon>
        <taxon>Ecdysozoa</taxon>
        <taxon>Nematoda</taxon>
        <taxon>Chromadorea</taxon>
        <taxon>Rhabditida</taxon>
        <taxon>Tylenchina</taxon>
        <taxon>Tylenchomorpha</taxon>
        <taxon>Tylenchoidea</taxon>
        <taxon>Meloidogynidae</taxon>
        <taxon>Meloidogyninae</taxon>
        <taxon>Meloidogyne</taxon>
    </lineage>
</organism>
<reference evidence="1 2" key="1">
    <citation type="submission" date="2020-08" db="EMBL/GenBank/DDBJ databases">
        <authorList>
            <person name="Koutsovoulos G."/>
            <person name="Danchin GJ E."/>
        </authorList>
    </citation>
    <scope>NUCLEOTIDE SEQUENCE [LARGE SCALE GENOMIC DNA]</scope>
</reference>
<dbReference type="OrthoDB" id="242257at2759"/>
<comment type="caution">
    <text evidence="1">The sequence shown here is derived from an EMBL/GenBank/DDBJ whole genome shotgun (WGS) entry which is preliminary data.</text>
</comment>
<protein>
    <submittedName>
        <fullName evidence="1">Uncharacterized protein</fullName>
    </submittedName>
</protein>
<sequence length="107" mass="11314">MSVQQAESLASASLPSAATTYIATTTNASTSSATTAIIPTPSEQPPSVGDFGGHVFSSKKTFGKLTYCHHCCDKIWGCFHRDIFAKFAALFVTLHVCAQLLQSAQAT</sequence>
<evidence type="ECO:0000313" key="2">
    <source>
        <dbReference type="Proteomes" id="UP000580250"/>
    </source>
</evidence>
<dbReference type="EMBL" id="CAJEWN010000990">
    <property type="protein sequence ID" value="CAD2192958.1"/>
    <property type="molecule type" value="Genomic_DNA"/>
</dbReference>
<accession>A0A6V7X0X5</accession>
<dbReference type="SUPFAM" id="SSF57889">
    <property type="entry name" value="Cysteine-rich domain"/>
    <property type="match status" value="1"/>
</dbReference>
<evidence type="ECO:0000313" key="1">
    <source>
        <dbReference type="EMBL" id="CAD2192958.1"/>
    </source>
</evidence>
<gene>
    <name evidence="1" type="ORF">MENT_LOCUS45883</name>
</gene>
<dbReference type="Proteomes" id="UP000580250">
    <property type="component" value="Unassembled WGS sequence"/>
</dbReference>
<dbReference type="InterPro" id="IPR046349">
    <property type="entry name" value="C1-like_sf"/>
</dbReference>
<dbReference type="AlphaFoldDB" id="A0A6V7X0X5"/>
<name>A0A6V7X0X5_MELEN</name>